<keyword evidence="3" id="KW-1003">Cell membrane</keyword>
<dbReference type="Pfam" id="PF00528">
    <property type="entry name" value="BPD_transp_1"/>
    <property type="match status" value="1"/>
</dbReference>
<dbReference type="PATRIC" id="fig|1262449.3.peg.1647"/>
<evidence type="ECO:0000313" key="9">
    <source>
        <dbReference type="EMBL" id="AJA51868.1"/>
    </source>
</evidence>
<evidence type="ECO:0000256" key="6">
    <source>
        <dbReference type="ARBA" id="ARBA00023136"/>
    </source>
</evidence>
<dbReference type="EMBL" id="CP009268">
    <property type="protein sequence ID" value="AJA51868.1"/>
    <property type="molecule type" value="Genomic_DNA"/>
</dbReference>
<keyword evidence="5 7" id="KW-1133">Transmembrane helix</keyword>
<evidence type="ECO:0000313" key="10">
    <source>
        <dbReference type="EMBL" id="KRU12124.1"/>
    </source>
</evidence>
<evidence type="ECO:0000313" key="12">
    <source>
        <dbReference type="Proteomes" id="UP000030905"/>
    </source>
</evidence>
<name>A0A0H3J9P6_CLOPA</name>
<protein>
    <submittedName>
        <fullName evidence="10">ABC-type transporter, integral membrane subunit</fullName>
    </submittedName>
    <submittedName>
        <fullName evidence="9">Multiple sugar-binding transport system permease protein MsmG</fullName>
    </submittedName>
</protein>
<dbReference type="KEGG" id="cpat:CLPA_c18100"/>
<evidence type="ECO:0000256" key="3">
    <source>
        <dbReference type="ARBA" id="ARBA00022475"/>
    </source>
</evidence>
<dbReference type="SUPFAM" id="SSF161098">
    <property type="entry name" value="MetI-like"/>
    <property type="match status" value="1"/>
</dbReference>
<keyword evidence="6 7" id="KW-0472">Membrane</keyword>
<evidence type="ECO:0000256" key="5">
    <source>
        <dbReference type="ARBA" id="ARBA00022989"/>
    </source>
</evidence>
<dbReference type="EMBL" id="JPGY02000001">
    <property type="protein sequence ID" value="KRU12124.1"/>
    <property type="molecule type" value="Genomic_DNA"/>
</dbReference>
<dbReference type="PANTHER" id="PTHR43744:SF12">
    <property type="entry name" value="ABC TRANSPORTER PERMEASE PROTEIN MG189-RELATED"/>
    <property type="match status" value="1"/>
</dbReference>
<comment type="subcellular location">
    <subcellularLocation>
        <location evidence="1 7">Cell membrane</location>
        <topology evidence="1 7">Multi-pass membrane protein</topology>
    </subcellularLocation>
</comment>
<keyword evidence="12" id="KW-1185">Reference proteome</keyword>
<keyword evidence="4 7" id="KW-0812">Transmembrane</keyword>
<evidence type="ECO:0000256" key="2">
    <source>
        <dbReference type="ARBA" id="ARBA00022448"/>
    </source>
</evidence>
<dbReference type="Proteomes" id="UP000030905">
    <property type="component" value="Chromosome"/>
</dbReference>
<sequence length="288" mass="32432">MINVKKGEVKTDKRNWPITIMLMLTSILILIPIYMAVMIAFKQPSEMSNDIAGAFKFPSKFSFSNFIEAIQVTDFFHTAGNSLVITIFSVIAVVLISSMVSFAIARNMERKKIYKFFYLYFVSAMFVPFSMLMLPLVKQMAFLHLDNKIGIIFLYVIFNTPINTLLYVGYLKNVPVSLEEAAYVDGANTWTLFWKIIFPMMKPMHATVAVLTALAAWNDVLLPLVLLSGGDGKDITLPLAQMMFQSQFGTNYNLAFASYILALLPMLIFYLVEQKQVINGVMNGAVKG</sequence>
<dbReference type="AlphaFoldDB" id="A0A0H3J9P6"/>
<comment type="similarity">
    <text evidence="7">Belongs to the binding-protein-dependent transport system permease family.</text>
</comment>
<proteinExistence type="inferred from homology"/>
<feature type="transmembrane region" description="Helical" evidence="7">
    <location>
        <begin position="250"/>
        <end position="272"/>
    </location>
</feature>
<reference evidence="10" key="2">
    <citation type="submission" date="2015-10" db="EMBL/GenBank/DDBJ databases">
        <title>Improved Draft Genome Sequence of Clostridium pasteurianum Strain ATCC 6013 (DSM 525) Using a Hybrid Next-Generation Sequencing Approach.</title>
        <authorList>
            <person name="Pyne M.E."/>
            <person name="Utturkar S.M."/>
            <person name="Brown S.D."/>
            <person name="Moo-Young M."/>
            <person name="Chung D.A."/>
            <person name="Chou P.C."/>
        </authorList>
    </citation>
    <scope>NUCLEOTIDE SEQUENCE</scope>
    <source>
        <strain evidence="10">ATCC 6013</strain>
    </source>
</reference>
<dbReference type="GO" id="GO:0055085">
    <property type="term" value="P:transmembrane transport"/>
    <property type="evidence" value="ECO:0007669"/>
    <property type="project" value="InterPro"/>
</dbReference>
<feature type="transmembrane region" description="Helical" evidence="7">
    <location>
        <begin position="117"/>
        <end position="137"/>
    </location>
</feature>
<dbReference type="Gene3D" id="1.10.3720.10">
    <property type="entry name" value="MetI-like"/>
    <property type="match status" value="1"/>
</dbReference>
<feature type="transmembrane region" description="Helical" evidence="7">
    <location>
        <begin position="149"/>
        <end position="170"/>
    </location>
</feature>
<dbReference type="PANTHER" id="PTHR43744">
    <property type="entry name" value="ABC TRANSPORTER PERMEASE PROTEIN MG189-RELATED-RELATED"/>
    <property type="match status" value="1"/>
</dbReference>
<dbReference type="GO" id="GO:0005886">
    <property type="term" value="C:plasma membrane"/>
    <property type="evidence" value="ECO:0007669"/>
    <property type="project" value="UniProtKB-SubCell"/>
</dbReference>
<dbReference type="KEGG" id="cpae:CPAST_c18100"/>
<evidence type="ECO:0000256" key="4">
    <source>
        <dbReference type="ARBA" id="ARBA00022692"/>
    </source>
</evidence>
<reference evidence="9 12" key="1">
    <citation type="journal article" date="2015" name="Genome Announc.">
        <title>Complete Genome Sequence of the Nitrogen-Fixing and Solvent-Producing Clostridium pasteurianum DSM 525.</title>
        <authorList>
            <person name="Poehlein A."/>
            <person name="Grosse-Honebrink A."/>
            <person name="Zhang Y."/>
            <person name="Minton N.P."/>
            <person name="Daniel R."/>
        </authorList>
    </citation>
    <scope>NUCLEOTIDE SEQUENCE [LARGE SCALE GENOMIC DNA]</scope>
    <source>
        <strain evidence="9">DSM 525</strain>
        <strain evidence="12">DSM 525 / ATCC 6013</strain>
    </source>
</reference>
<dbReference type="InterPro" id="IPR000515">
    <property type="entry name" value="MetI-like"/>
</dbReference>
<gene>
    <name evidence="9" type="primary">msmG1</name>
    <name evidence="9" type="ORF">CLPA_c18100</name>
    <name evidence="10" type="ORF">CP6013_01371</name>
</gene>
<dbReference type="CDD" id="cd06261">
    <property type="entry name" value="TM_PBP2"/>
    <property type="match status" value="1"/>
</dbReference>
<evidence type="ECO:0000256" key="7">
    <source>
        <dbReference type="RuleBase" id="RU363032"/>
    </source>
</evidence>
<evidence type="ECO:0000256" key="1">
    <source>
        <dbReference type="ARBA" id="ARBA00004651"/>
    </source>
</evidence>
<feature type="transmembrane region" description="Helical" evidence="7">
    <location>
        <begin position="208"/>
        <end position="230"/>
    </location>
</feature>
<dbReference type="RefSeq" id="WP_003443984.1">
    <property type="nucleotide sequence ID" value="NZ_ANZB01000004.1"/>
</dbReference>
<reference evidence="10 11" key="3">
    <citation type="journal article" name="Genome Announc.">
        <title>Improved Draft Genome Sequence of Clostridium pasteurianum Strain ATCC 6013 (DSM 525) Using a Hybrid Next-Generation Sequencing Approach.</title>
        <authorList>
            <person name="Pyne M.E."/>
            <person name="Utturkar S."/>
            <person name="Brown S.D."/>
            <person name="Moo-Young M."/>
            <person name="Chung D.A."/>
            <person name="Chou C.P."/>
        </authorList>
    </citation>
    <scope>NUCLEOTIDE SEQUENCE [LARGE SCALE GENOMIC DNA]</scope>
    <source>
        <strain evidence="10 11">ATCC 6013</strain>
    </source>
</reference>
<organism evidence="9 12">
    <name type="scientific">Clostridium pasteurianum DSM 525 = ATCC 6013</name>
    <dbReference type="NCBI Taxonomy" id="1262449"/>
    <lineage>
        <taxon>Bacteria</taxon>
        <taxon>Bacillati</taxon>
        <taxon>Bacillota</taxon>
        <taxon>Clostridia</taxon>
        <taxon>Eubacteriales</taxon>
        <taxon>Clostridiaceae</taxon>
        <taxon>Clostridium</taxon>
    </lineage>
</organism>
<accession>A0A0H3J9P6</accession>
<feature type="domain" description="ABC transmembrane type-1" evidence="8">
    <location>
        <begin position="79"/>
        <end position="273"/>
    </location>
</feature>
<dbReference type="GeneID" id="93073970"/>
<dbReference type="eggNOG" id="COG0395">
    <property type="taxonomic scope" value="Bacteria"/>
</dbReference>
<evidence type="ECO:0000313" key="11">
    <source>
        <dbReference type="Proteomes" id="UP000028042"/>
    </source>
</evidence>
<keyword evidence="2 7" id="KW-0813">Transport</keyword>
<evidence type="ECO:0000259" key="8">
    <source>
        <dbReference type="PROSITE" id="PS50928"/>
    </source>
</evidence>
<dbReference type="PROSITE" id="PS50928">
    <property type="entry name" value="ABC_TM1"/>
    <property type="match status" value="1"/>
</dbReference>
<dbReference type="Proteomes" id="UP000028042">
    <property type="component" value="Unassembled WGS sequence"/>
</dbReference>
<feature type="transmembrane region" description="Helical" evidence="7">
    <location>
        <begin position="83"/>
        <end position="105"/>
    </location>
</feature>
<dbReference type="InterPro" id="IPR035906">
    <property type="entry name" value="MetI-like_sf"/>
</dbReference>
<feature type="transmembrane region" description="Helical" evidence="7">
    <location>
        <begin position="20"/>
        <end position="41"/>
    </location>
</feature>